<evidence type="ECO:0000313" key="2">
    <source>
        <dbReference type="Proteomes" id="UP001371456"/>
    </source>
</evidence>
<reference evidence="1 2" key="1">
    <citation type="submission" date="2024-02" db="EMBL/GenBank/DDBJ databases">
        <title>de novo genome assembly of Solanum bulbocastanum strain 11H21.</title>
        <authorList>
            <person name="Hosaka A.J."/>
        </authorList>
    </citation>
    <scope>NUCLEOTIDE SEQUENCE [LARGE SCALE GENOMIC DNA]</scope>
    <source>
        <tissue evidence="1">Young leaves</tissue>
    </source>
</reference>
<protein>
    <submittedName>
        <fullName evidence="1">Uncharacterized protein</fullName>
    </submittedName>
</protein>
<name>A0AAN8TSQ4_SOLBU</name>
<dbReference type="Proteomes" id="UP001371456">
    <property type="component" value="Unassembled WGS sequence"/>
</dbReference>
<sequence length="36" mass="4137">MHSLHKVITFQFPLFRFPLAISSVFKCCCCSTSKTQ</sequence>
<proteinExistence type="predicted"/>
<gene>
    <name evidence="1" type="ORF">RDI58_011400</name>
</gene>
<comment type="caution">
    <text evidence="1">The sequence shown here is derived from an EMBL/GenBank/DDBJ whole genome shotgun (WGS) entry which is preliminary data.</text>
</comment>
<accession>A0AAN8TSQ4</accession>
<dbReference type="EMBL" id="JBANQN010000004">
    <property type="protein sequence ID" value="KAK6792319.1"/>
    <property type="molecule type" value="Genomic_DNA"/>
</dbReference>
<keyword evidence="2" id="KW-1185">Reference proteome</keyword>
<organism evidence="1 2">
    <name type="scientific">Solanum bulbocastanum</name>
    <name type="common">Wild potato</name>
    <dbReference type="NCBI Taxonomy" id="147425"/>
    <lineage>
        <taxon>Eukaryota</taxon>
        <taxon>Viridiplantae</taxon>
        <taxon>Streptophyta</taxon>
        <taxon>Embryophyta</taxon>
        <taxon>Tracheophyta</taxon>
        <taxon>Spermatophyta</taxon>
        <taxon>Magnoliopsida</taxon>
        <taxon>eudicotyledons</taxon>
        <taxon>Gunneridae</taxon>
        <taxon>Pentapetalae</taxon>
        <taxon>asterids</taxon>
        <taxon>lamiids</taxon>
        <taxon>Solanales</taxon>
        <taxon>Solanaceae</taxon>
        <taxon>Solanoideae</taxon>
        <taxon>Solaneae</taxon>
        <taxon>Solanum</taxon>
    </lineage>
</organism>
<evidence type="ECO:0000313" key="1">
    <source>
        <dbReference type="EMBL" id="KAK6792319.1"/>
    </source>
</evidence>
<dbReference type="AlphaFoldDB" id="A0AAN8TSQ4"/>